<dbReference type="CDD" id="cd07302">
    <property type="entry name" value="CHD"/>
    <property type="match status" value="1"/>
</dbReference>
<keyword evidence="1" id="KW-0812">Transmembrane</keyword>
<name>A0ABU8XLD1_9PROT</name>
<evidence type="ECO:0000259" key="2">
    <source>
        <dbReference type="PROSITE" id="PS50125"/>
    </source>
</evidence>
<evidence type="ECO:0000313" key="4">
    <source>
        <dbReference type="Proteomes" id="UP001375743"/>
    </source>
</evidence>
<dbReference type="PANTHER" id="PTHR43081:SF19">
    <property type="entry name" value="PH-SENSITIVE ADENYLATE CYCLASE RV1264"/>
    <property type="match status" value="1"/>
</dbReference>
<dbReference type="Gene3D" id="3.40.50.10610">
    <property type="entry name" value="ABC-type transport auxiliary lipoprotein component"/>
    <property type="match status" value="1"/>
</dbReference>
<sequence>MQASATERRLAAILAADVVGYSRLMERDEVGTLARLRAHRQAFLEPLVAAHQGRVVKLMGDGALVEFPSAVEAVACAVALQAGIAERERDVPEQDKIRFRLGINVGDIILEDGDIYGDGVNIAARLQTLAEPGGICLSRNTYEEVRNKLALAFAPMGEQKVKNISAPVGVWRVRPEGAVGWPAHTASRAPNRWVVWAAAVLLVLGLASAGAWYGLRSPVAGTEPGERQTADASTTALPAEPTLIVLPFANMSGDLELDYFSDGLTEDLTTQLARNPELRVAARNTAFAYKGKAVDVRSIARDLGVRYALEGSVRRGGDKVRITAQLIDATTGNHVWAERYDGEGSDIFALQDAVTQKVMSALGGFHGQIREADYRRVWSKPKASLEEYDYFLRIHDLIVSDDPEKLDQARQVALEGLQRFPDSGLMRIKLGWTYMQRFDRGQSADPDRDLAEAYRLGKEGMQRPDLPALAQWHGHWLMALANLYTERDHAAALAEREATLAAAPTDQSTRADLARVLVFAGMPDAAIASLNEVIAEKPRSVGWMFSELGRAYCSKGQYEEGIAFLRKVSQPAAIDYQFLAACYGLAGRMPEARSAAARLMELSPSLDLDALRRSNPYKDQGFLGRYLAALHAAGVPDRPS</sequence>
<dbReference type="EMBL" id="JBBLZC010000002">
    <property type="protein sequence ID" value="MEK0082012.1"/>
    <property type="molecule type" value="Genomic_DNA"/>
</dbReference>
<accession>A0ABU8XLD1</accession>
<dbReference type="SUPFAM" id="SSF55073">
    <property type="entry name" value="Nucleotide cyclase"/>
    <property type="match status" value="1"/>
</dbReference>
<dbReference type="InterPro" id="IPR001054">
    <property type="entry name" value="A/G_cyclase"/>
</dbReference>
<keyword evidence="4" id="KW-1185">Reference proteome</keyword>
<comment type="caution">
    <text evidence="3">The sequence shown here is derived from an EMBL/GenBank/DDBJ whole genome shotgun (WGS) entry which is preliminary data.</text>
</comment>
<dbReference type="PROSITE" id="PS50125">
    <property type="entry name" value="GUANYLATE_CYCLASE_2"/>
    <property type="match status" value="1"/>
</dbReference>
<organism evidence="3 4">
    <name type="scientific">Benzoatithermus flavus</name>
    <dbReference type="NCBI Taxonomy" id="3108223"/>
    <lineage>
        <taxon>Bacteria</taxon>
        <taxon>Pseudomonadati</taxon>
        <taxon>Pseudomonadota</taxon>
        <taxon>Alphaproteobacteria</taxon>
        <taxon>Geminicoccales</taxon>
        <taxon>Geminicoccaceae</taxon>
        <taxon>Benzoatithermus</taxon>
    </lineage>
</organism>
<dbReference type="PANTHER" id="PTHR43081">
    <property type="entry name" value="ADENYLATE CYCLASE, TERMINAL-DIFFERENTIATION SPECIFIC-RELATED"/>
    <property type="match status" value="1"/>
</dbReference>
<reference evidence="3 4" key="1">
    <citation type="submission" date="2024-01" db="EMBL/GenBank/DDBJ databases">
        <title>Multi-omics insights into the function and evolution of sodium benzoate biodegradation pathways in Benzoatithermus flavus gen. nov., sp. nov. from hot spring.</title>
        <authorList>
            <person name="Hu C.-J."/>
            <person name="Li W.-J."/>
        </authorList>
    </citation>
    <scope>NUCLEOTIDE SEQUENCE [LARGE SCALE GENOMIC DNA]</scope>
    <source>
        <strain evidence="3 4">SYSU G07066</strain>
    </source>
</reference>
<dbReference type="RefSeq" id="WP_418157869.1">
    <property type="nucleotide sequence ID" value="NZ_JBBLZC010000002.1"/>
</dbReference>
<dbReference type="InterPro" id="IPR029787">
    <property type="entry name" value="Nucleotide_cyclase"/>
</dbReference>
<proteinExistence type="predicted"/>
<evidence type="ECO:0000313" key="3">
    <source>
        <dbReference type="EMBL" id="MEK0082012.1"/>
    </source>
</evidence>
<feature type="domain" description="Guanylate cyclase" evidence="2">
    <location>
        <begin position="12"/>
        <end position="127"/>
    </location>
</feature>
<dbReference type="InterPro" id="IPR050697">
    <property type="entry name" value="Adenylyl/Guanylyl_Cyclase_3/4"/>
</dbReference>
<protein>
    <submittedName>
        <fullName evidence="3">Adenylate/guanylate cyclase domain-containing protein</fullName>
    </submittedName>
</protein>
<gene>
    <name evidence="3" type="ORF">U1T56_02525</name>
</gene>
<dbReference type="Pfam" id="PF00211">
    <property type="entry name" value="Guanylate_cyc"/>
    <property type="match status" value="1"/>
</dbReference>
<keyword evidence="1" id="KW-1133">Transmembrane helix</keyword>
<dbReference type="SUPFAM" id="SSF48452">
    <property type="entry name" value="TPR-like"/>
    <property type="match status" value="1"/>
</dbReference>
<dbReference type="Gene3D" id="3.30.70.1230">
    <property type="entry name" value="Nucleotide cyclase"/>
    <property type="match status" value="1"/>
</dbReference>
<evidence type="ECO:0000256" key="1">
    <source>
        <dbReference type="SAM" id="Phobius"/>
    </source>
</evidence>
<dbReference type="InterPro" id="IPR011990">
    <property type="entry name" value="TPR-like_helical_dom_sf"/>
</dbReference>
<dbReference type="Gene3D" id="1.25.40.10">
    <property type="entry name" value="Tetratricopeptide repeat domain"/>
    <property type="match status" value="1"/>
</dbReference>
<dbReference type="Proteomes" id="UP001375743">
    <property type="component" value="Unassembled WGS sequence"/>
</dbReference>
<feature type="transmembrane region" description="Helical" evidence="1">
    <location>
        <begin position="193"/>
        <end position="215"/>
    </location>
</feature>
<keyword evidence="1" id="KW-0472">Membrane</keyword>